<evidence type="ECO:0000313" key="1">
    <source>
        <dbReference type="EMBL" id="ACJ84851.1"/>
    </source>
</evidence>
<feature type="non-terminal residue" evidence="1">
    <location>
        <position position="1"/>
    </location>
</feature>
<name>B7FJC2_MEDTR</name>
<dbReference type="AlphaFoldDB" id="B7FJC2"/>
<sequence>FFFFFFFWDNVTQLIKHEHICTKNSTDLCLSKWCIYYNVCICS</sequence>
<organism evidence="1">
    <name type="scientific">Medicago truncatula</name>
    <name type="common">Barrel medic</name>
    <name type="synonym">Medicago tribuloides</name>
    <dbReference type="NCBI Taxonomy" id="3880"/>
    <lineage>
        <taxon>Eukaryota</taxon>
        <taxon>Viridiplantae</taxon>
        <taxon>Streptophyta</taxon>
        <taxon>Embryophyta</taxon>
        <taxon>Tracheophyta</taxon>
        <taxon>Spermatophyta</taxon>
        <taxon>Magnoliopsida</taxon>
        <taxon>eudicotyledons</taxon>
        <taxon>Gunneridae</taxon>
        <taxon>Pentapetalae</taxon>
        <taxon>rosids</taxon>
        <taxon>fabids</taxon>
        <taxon>Fabales</taxon>
        <taxon>Fabaceae</taxon>
        <taxon>Papilionoideae</taxon>
        <taxon>50 kb inversion clade</taxon>
        <taxon>NPAAA clade</taxon>
        <taxon>Hologalegina</taxon>
        <taxon>IRL clade</taxon>
        <taxon>Trifolieae</taxon>
        <taxon>Medicago</taxon>
    </lineage>
</organism>
<reference evidence="1" key="1">
    <citation type="submission" date="2008-12" db="EMBL/GenBank/DDBJ databases">
        <title>Medicago truncatula full length cdna cloning project.</title>
        <authorList>
            <person name="Moskal W."/>
            <person name="Chan A."/>
            <person name="Cheung F."/>
            <person name="Xiao Y."/>
            <person name="Town C.D."/>
        </authorList>
    </citation>
    <scope>NUCLEOTIDE SEQUENCE</scope>
</reference>
<dbReference type="EMBL" id="BT052189">
    <property type="protein sequence ID" value="ACJ84851.1"/>
    <property type="molecule type" value="mRNA"/>
</dbReference>
<proteinExistence type="evidence at transcript level"/>
<protein>
    <submittedName>
        <fullName evidence="1">Uncharacterized protein</fullName>
    </submittedName>
</protein>
<accession>B7FJC2</accession>